<keyword evidence="3" id="KW-1185">Reference proteome</keyword>
<dbReference type="Gene3D" id="3.40.830.10">
    <property type="entry name" value="LigB-like"/>
    <property type="match status" value="1"/>
</dbReference>
<comment type="caution">
    <text evidence="2">The sequence shown here is derived from an EMBL/GenBank/DDBJ whole genome shotgun (WGS) entry which is preliminary data.</text>
</comment>
<dbReference type="CDD" id="cd07361">
    <property type="entry name" value="MEMO_like"/>
    <property type="match status" value="1"/>
</dbReference>
<gene>
    <name evidence="2" type="ORF">NQ318_002452</name>
</gene>
<accession>A0AAV8Y6R4</accession>
<evidence type="ECO:0000313" key="3">
    <source>
        <dbReference type="Proteomes" id="UP001162162"/>
    </source>
</evidence>
<sequence length="208" mass="24164">MPLRRALHAGSWYTDSGSELSKQLENWLNQAELSHGPARAIIALFPFVACWISVLWSMWSPRLQTNQSILVKRIFILGPSHHVRLSGCALTTTDKYKTPLYNLHVDTSINTALEMTGQFEWMDLETDENEHSIEMQLPYIAKVMENYKNRFTIIPILGMNIIENLNPAEFTKYLKKIWKHYLRAPSDWRTITGNTRVTEDRLRGKMQV</sequence>
<reference evidence="2" key="1">
    <citation type="journal article" date="2023" name="Insect Mol. Biol.">
        <title>Genome sequencing provides insights into the evolution of gene families encoding plant cell wall-degrading enzymes in longhorned beetles.</title>
        <authorList>
            <person name="Shin N.R."/>
            <person name="Okamura Y."/>
            <person name="Kirsch R."/>
            <person name="Pauchet Y."/>
        </authorList>
    </citation>
    <scope>NUCLEOTIDE SEQUENCE</scope>
    <source>
        <strain evidence="2">AMC_N1</strain>
    </source>
</reference>
<evidence type="ECO:0000256" key="1">
    <source>
        <dbReference type="ARBA" id="ARBA00006315"/>
    </source>
</evidence>
<dbReference type="Proteomes" id="UP001162162">
    <property type="component" value="Unassembled WGS sequence"/>
</dbReference>
<evidence type="ECO:0000313" key="2">
    <source>
        <dbReference type="EMBL" id="KAJ8947094.1"/>
    </source>
</evidence>
<dbReference type="PANTHER" id="PTHR11060">
    <property type="entry name" value="PROTEIN MEMO1"/>
    <property type="match status" value="1"/>
</dbReference>
<organism evidence="2 3">
    <name type="scientific">Aromia moschata</name>
    <dbReference type="NCBI Taxonomy" id="1265417"/>
    <lineage>
        <taxon>Eukaryota</taxon>
        <taxon>Metazoa</taxon>
        <taxon>Ecdysozoa</taxon>
        <taxon>Arthropoda</taxon>
        <taxon>Hexapoda</taxon>
        <taxon>Insecta</taxon>
        <taxon>Pterygota</taxon>
        <taxon>Neoptera</taxon>
        <taxon>Endopterygota</taxon>
        <taxon>Coleoptera</taxon>
        <taxon>Polyphaga</taxon>
        <taxon>Cucujiformia</taxon>
        <taxon>Chrysomeloidea</taxon>
        <taxon>Cerambycidae</taxon>
        <taxon>Cerambycinae</taxon>
        <taxon>Callichromatini</taxon>
        <taxon>Aromia</taxon>
    </lineage>
</organism>
<name>A0AAV8Y6R4_9CUCU</name>
<dbReference type="EMBL" id="JAPWTK010000169">
    <property type="protein sequence ID" value="KAJ8947094.1"/>
    <property type="molecule type" value="Genomic_DNA"/>
</dbReference>
<evidence type="ECO:0008006" key="4">
    <source>
        <dbReference type="Google" id="ProtNLM"/>
    </source>
</evidence>
<dbReference type="Pfam" id="PF01875">
    <property type="entry name" value="Memo"/>
    <property type="match status" value="1"/>
</dbReference>
<dbReference type="PANTHER" id="PTHR11060:SF0">
    <property type="entry name" value="PROTEIN MEMO1"/>
    <property type="match status" value="1"/>
</dbReference>
<proteinExistence type="inferred from homology"/>
<dbReference type="NCBIfam" id="TIGR04336">
    <property type="entry name" value="AmmeMemoSam_B"/>
    <property type="match status" value="1"/>
</dbReference>
<comment type="similarity">
    <text evidence="1">Belongs to the MEMO1 family.</text>
</comment>
<dbReference type="AlphaFoldDB" id="A0AAV8Y6R4"/>
<protein>
    <recommendedName>
        <fullName evidence="4">Protein MEMO1</fullName>
    </recommendedName>
</protein>
<dbReference type="InterPro" id="IPR002737">
    <property type="entry name" value="MEMO1_fam"/>
</dbReference>